<dbReference type="GO" id="GO:0008899">
    <property type="term" value="F:homoserine O-succinyltransferase activity"/>
    <property type="evidence" value="ECO:0007669"/>
    <property type="project" value="UniProtKB-EC"/>
</dbReference>
<dbReference type="InterPro" id="IPR029062">
    <property type="entry name" value="Class_I_gatase-like"/>
</dbReference>
<feature type="binding site" evidence="4">
    <location>
        <position position="167"/>
    </location>
    <ligand>
        <name>substrate</name>
    </ligand>
</feature>
<reference evidence="6 7" key="1">
    <citation type="journal article" date="2015" name="Genome Announc.">
        <title>Genome Sequence of 'Candidatus Thioglobus singularis' Strain PS1, a Mixotroph from the SUP05 Clade of Marine Gammaproteobacteria.</title>
        <authorList>
            <person name="Marshall K.T."/>
            <person name="Morris R.M."/>
        </authorList>
    </citation>
    <scope>NUCLEOTIDE SEQUENCE [LARGE SCALE GENOMIC DNA]</scope>
    <source>
        <strain evidence="6 7">PS1</strain>
    </source>
</reference>
<dbReference type="Gene3D" id="3.40.50.880">
    <property type="match status" value="1"/>
</dbReference>
<dbReference type="PIRSF" id="PIRSF000450">
    <property type="entry name" value="H_ser_succinyltr"/>
    <property type="match status" value="1"/>
</dbReference>
<dbReference type="EC" id="2.3.1.46" evidence="4"/>
<feature type="binding site" evidence="4">
    <location>
        <position position="196"/>
    </location>
    <ligand>
        <name>substrate</name>
    </ligand>
</feature>
<evidence type="ECO:0000256" key="4">
    <source>
        <dbReference type="HAMAP-Rule" id="MF_00295"/>
    </source>
</evidence>
<dbReference type="OrthoDB" id="9772423at2"/>
<dbReference type="GO" id="GO:0009086">
    <property type="term" value="P:methionine biosynthetic process"/>
    <property type="evidence" value="ECO:0007669"/>
    <property type="project" value="UniProtKB-UniRule"/>
</dbReference>
<organism evidence="6 7">
    <name type="scientific">Candidatus Pseudothioglobus singularis PS1</name>
    <dbReference type="NCBI Taxonomy" id="1125411"/>
    <lineage>
        <taxon>Bacteria</taxon>
        <taxon>Pseudomonadati</taxon>
        <taxon>Pseudomonadota</taxon>
        <taxon>Gammaproteobacteria</taxon>
        <taxon>Candidatus Pseudothioglobaceae</taxon>
        <taxon>Candidatus Pseudothioglobus</taxon>
    </lineage>
</organism>
<dbReference type="KEGG" id="tsn:W908_08685"/>
<evidence type="ECO:0000256" key="3">
    <source>
        <dbReference type="ARBA" id="ARBA00023315"/>
    </source>
</evidence>
<name>A0A0M3T2B7_9GAMM</name>
<evidence type="ECO:0000256" key="5">
    <source>
        <dbReference type="PIRSR" id="PIRSR000450-1"/>
    </source>
</evidence>
<dbReference type="UniPathway" id="UPA00051">
    <property type="reaction ID" value="UER00075"/>
</dbReference>
<dbReference type="EMBL" id="CP006911">
    <property type="protein sequence ID" value="ALE02571.1"/>
    <property type="molecule type" value="Genomic_DNA"/>
</dbReference>
<dbReference type="STRING" id="1125411.W908_08685"/>
<dbReference type="HAMAP" id="MF_00295">
    <property type="entry name" value="MetA_acyltransf"/>
    <property type="match status" value="1"/>
</dbReference>
<gene>
    <name evidence="4" type="primary">metAS</name>
    <name evidence="6" type="ORF">W908_08685</name>
</gene>
<dbReference type="PATRIC" id="fig|1125411.7.peg.1705"/>
<keyword evidence="7" id="KW-1185">Reference proteome</keyword>
<proteinExistence type="inferred from homology"/>
<keyword evidence="2 4" id="KW-0808">Transferase</keyword>
<evidence type="ECO:0000313" key="7">
    <source>
        <dbReference type="Proteomes" id="UP000068905"/>
    </source>
</evidence>
<evidence type="ECO:0000256" key="2">
    <source>
        <dbReference type="ARBA" id="ARBA00022679"/>
    </source>
</evidence>
<feature type="active site" description="Proton acceptor" evidence="4">
    <location>
        <position position="238"/>
    </location>
</feature>
<comment type="catalytic activity">
    <reaction evidence="4">
        <text>L-homoserine + succinyl-CoA = O-succinyl-L-homoserine + CoA</text>
        <dbReference type="Rhea" id="RHEA:22008"/>
        <dbReference type="ChEBI" id="CHEBI:57287"/>
        <dbReference type="ChEBI" id="CHEBI:57292"/>
        <dbReference type="ChEBI" id="CHEBI:57476"/>
        <dbReference type="ChEBI" id="CHEBI:57661"/>
        <dbReference type="EC" id="2.3.1.46"/>
    </reaction>
</comment>
<feature type="site" description="Important for acyl-CoA specificity" evidence="4">
    <location>
        <position position="147"/>
    </location>
</feature>
<dbReference type="GO" id="GO:0004414">
    <property type="term" value="F:homoserine O-acetyltransferase activity"/>
    <property type="evidence" value="ECO:0007669"/>
    <property type="project" value="UniProtKB-UniRule"/>
</dbReference>
<dbReference type="NCBIfam" id="NF003776">
    <property type="entry name" value="PRK05368.1-3"/>
    <property type="match status" value="1"/>
</dbReference>
<keyword evidence="3 4" id="KW-0012">Acyltransferase</keyword>
<sequence length="350" mass="39941">MPLIAHSKLPSFERLEKQGETILSEERASHQAIRALHIGLLNMMPDSALEATERQFFRLVGRSNQVAQLYIHPFSLPSIKRGKKASEHIKSHYKSFDEIKFQGLDALIITGANVTDPDLQLAPFYNELREVVDWSYENVTSTLCSCLATHAVLEFKYKQKRSPIGKKHWGVFPHQVVDRTHPLVKGVNTRFDVPHSRYNEISRPQFEMANIKVLAASKIGVHLAVSPDLFRIVFFQGHPEYDSISLLKELKREIALYLEGSRSDYPPFPANYLTTQCCAILEEYKTRLIAKSASIKDFPEQLIMQTLDNTWHDSASAIINNWIGCFYQVTNEDIKLPFMESVDPQNPLGL</sequence>
<comment type="caution">
    <text evidence="4">Lacks conserved residue(s) required for the propagation of feature annotation.</text>
</comment>
<feature type="binding site" evidence="4">
    <location>
        <position position="252"/>
    </location>
    <ligand>
        <name>substrate</name>
    </ligand>
</feature>
<keyword evidence="4" id="KW-0486">Methionine biosynthesis</keyword>
<comment type="function">
    <text evidence="4">Transfers a succinyl group from succinyl-CoA to L-homoserine, forming succinyl-L-homoserine.</text>
</comment>
<protein>
    <recommendedName>
        <fullName evidence="4">Homoserine O-succinyltransferase</fullName>
        <shortName evidence="4">HST</shortName>
        <ecNumber evidence="4">2.3.1.46</ecNumber>
    </recommendedName>
    <alternativeName>
        <fullName evidence="4">Homoserine transsuccinylase</fullName>
        <shortName evidence="4">HTS</shortName>
    </alternativeName>
</protein>
<accession>A0A0M3T2B7</accession>
<feature type="site" description="Important for substrate specificity" evidence="4">
    <location>
        <position position="196"/>
    </location>
</feature>
<dbReference type="Pfam" id="PF04204">
    <property type="entry name" value="HTS"/>
    <property type="match status" value="1"/>
</dbReference>
<evidence type="ECO:0000256" key="1">
    <source>
        <dbReference type="ARBA" id="ARBA00022605"/>
    </source>
</evidence>
<dbReference type="SUPFAM" id="SSF52317">
    <property type="entry name" value="Class I glutamine amidotransferase-like"/>
    <property type="match status" value="1"/>
</dbReference>
<feature type="active site" evidence="4">
    <location>
        <position position="240"/>
    </location>
</feature>
<dbReference type="GO" id="GO:0005737">
    <property type="term" value="C:cytoplasm"/>
    <property type="evidence" value="ECO:0007669"/>
    <property type="project" value="UniProtKB-SubCell"/>
</dbReference>
<comment type="similarity">
    <text evidence="4">Belongs to the MetA family.</text>
</comment>
<dbReference type="PANTHER" id="PTHR20919:SF0">
    <property type="entry name" value="HOMOSERINE O-SUCCINYLTRANSFERASE"/>
    <property type="match status" value="1"/>
</dbReference>
<comment type="pathway">
    <text evidence="4">Amino-acid biosynthesis; L-methionine biosynthesis via de novo pathway; O-succinyl-L-homoserine from L-homoserine: step 1/1.</text>
</comment>
<dbReference type="PANTHER" id="PTHR20919">
    <property type="entry name" value="HOMOSERINE O-SUCCINYLTRANSFERASE"/>
    <property type="match status" value="1"/>
</dbReference>
<feature type="active site" description="Acyl-thioester intermediate" evidence="4 5">
    <location>
        <position position="146"/>
    </location>
</feature>
<dbReference type="AlphaFoldDB" id="A0A0M3T2B7"/>
<evidence type="ECO:0000313" key="6">
    <source>
        <dbReference type="EMBL" id="ALE02571.1"/>
    </source>
</evidence>
<dbReference type="InterPro" id="IPR033752">
    <property type="entry name" value="MetA_family"/>
</dbReference>
<keyword evidence="1 4" id="KW-0028">Amino-acid biosynthesis</keyword>
<feature type="site" description="Important for acyl-CoA specificity" evidence="4">
    <location>
        <position position="113"/>
    </location>
</feature>
<keyword evidence="4" id="KW-0963">Cytoplasm</keyword>
<comment type="subcellular location">
    <subcellularLocation>
        <location evidence="4">Cytoplasm</location>
    </subcellularLocation>
</comment>
<dbReference type="RefSeq" id="WP_053820747.1">
    <property type="nucleotide sequence ID" value="NZ_CP006911.1"/>
</dbReference>
<dbReference type="Proteomes" id="UP000068905">
    <property type="component" value="Chromosome"/>
</dbReference>